<evidence type="ECO:0000313" key="7">
    <source>
        <dbReference type="Proteomes" id="UP000284403"/>
    </source>
</evidence>
<dbReference type="GO" id="GO:0006508">
    <property type="term" value="P:proteolysis"/>
    <property type="evidence" value="ECO:0007669"/>
    <property type="project" value="InterPro"/>
</dbReference>
<dbReference type="OrthoDB" id="192611at2759"/>
<dbReference type="RefSeq" id="XP_029225980.1">
    <property type="nucleotide sequence ID" value="XM_029373885.1"/>
</dbReference>
<dbReference type="AlphaFoldDB" id="A0A422NUH4"/>
<name>A0A422NUH4_9TRYP</name>
<keyword evidence="4 5" id="KW-0732">Signal</keyword>
<comment type="caution">
    <text evidence="6">The sequence shown here is derived from an EMBL/GenBank/DDBJ whole genome shotgun (WGS) entry which is preliminary data.</text>
</comment>
<evidence type="ECO:0000256" key="3">
    <source>
        <dbReference type="ARBA" id="ARBA00022502"/>
    </source>
</evidence>
<feature type="signal peptide" evidence="5">
    <location>
        <begin position="1"/>
        <end position="28"/>
    </location>
</feature>
<keyword evidence="7" id="KW-1185">Reference proteome</keyword>
<dbReference type="PANTHER" id="PTHR48067:SF1">
    <property type="entry name" value="GPI-ANCHOR TRANSAMIDASE"/>
    <property type="match status" value="1"/>
</dbReference>
<evidence type="ECO:0000256" key="2">
    <source>
        <dbReference type="ARBA" id="ARBA00009941"/>
    </source>
</evidence>
<organism evidence="6 7">
    <name type="scientific">Trypanosoma conorhini</name>
    <dbReference type="NCBI Taxonomy" id="83891"/>
    <lineage>
        <taxon>Eukaryota</taxon>
        <taxon>Discoba</taxon>
        <taxon>Euglenozoa</taxon>
        <taxon>Kinetoplastea</taxon>
        <taxon>Metakinetoplastina</taxon>
        <taxon>Trypanosomatida</taxon>
        <taxon>Trypanosomatidae</taxon>
        <taxon>Trypanosoma</taxon>
    </lineage>
</organism>
<dbReference type="Proteomes" id="UP000284403">
    <property type="component" value="Unassembled WGS sequence"/>
</dbReference>
<dbReference type="GO" id="GO:0016255">
    <property type="term" value="P:attachment of GPI anchor to protein"/>
    <property type="evidence" value="ECO:0007669"/>
    <property type="project" value="InterPro"/>
</dbReference>
<dbReference type="EC" id="2.6.-.-" evidence="6"/>
<evidence type="ECO:0000256" key="1">
    <source>
        <dbReference type="ARBA" id="ARBA00004687"/>
    </source>
</evidence>
<evidence type="ECO:0000256" key="5">
    <source>
        <dbReference type="SAM" id="SignalP"/>
    </source>
</evidence>
<dbReference type="PRINTS" id="PR00776">
    <property type="entry name" value="HEMOGLOBNASE"/>
</dbReference>
<dbReference type="GO" id="GO:0042765">
    <property type="term" value="C:GPI-anchor transamidase complex"/>
    <property type="evidence" value="ECO:0007669"/>
    <property type="project" value="InterPro"/>
</dbReference>
<gene>
    <name evidence="6" type="ORF">Tco025E_07018</name>
</gene>
<dbReference type="Gene3D" id="3.40.50.1460">
    <property type="match status" value="1"/>
</dbReference>
<evidence type="ECO:0000313" key="6">
    <source>
        <dbReference type="EMBL" id="RNF09115.1"/>
    </source>
</evidence>
<dbReference type="GO" id="GO:0003923">
    <property type="term" value="F:GPI-anchor transamidase activity"/>
    <property type="evidence" value="ECO:0007669"/>
    <property type="project" value="InterPro"/>
</dbReference>
<dbReference type="InterPro" id="IPR028361">
    <property type="entry name" value="GPI_transamidase"/>
</dbReference>
<reference evidence="6 7" key="1">
    <citation type="journal article" date="2018" name="BMC Genomics">
        <title>Genomic comparison of Trypanosoma conorhini and Trypanosoma rangeli to Trypanosoma cruzi strains of high and low virulence.</title>
        <authorList>
            <person name="Bradwell K.R."/>
            <person name="Koparde V.N."/>
            <person name="Matveyev A.V."/>
            <person name="Serrano M.G."/>
            <person name="Alves J.M."/>
            <person name="Parikh H."/>
            <person name="Huang B."/>
            <person name="Lee V."/>
            <person name="Espinosa-Alvarez O."/>
            <person name="Ortiz P.A."/>
            <person name="Costa-Martins A.G."/>
            <person name="Teixeira M.M."/>
            <person name="Buck G.A."/>
        </authorList>
    </citation>
    <scope>NUCLEOTIDE SEQUENCE [LARGE SCALE GENOMIC DNA]</scope>
    <source>
        <strain evidence="6 7">025E</strain>
    </source>
</reference>
<comment type="similarity">
    <text evidence="2">Belongs to the peptidase C13 family.</text>
</comment>
<keyword evidence="6" id="KW-0808">Transferase</keyword>
<accession>A0A422NUH4</accession>
<protein>
    <submittedName>
        <fullName evidence="6">GPI-anchor transamidase subunit 8</fullName>
        <ecNumber evidence="6">2.6.-.-</ecNumber>
        <ecNumber evidence="6">3.4.22.-</ecNumber>
    </submittedName>
</protein>
<dbReference type="InterPro" id="IPR001096">
    <property type="entry name" value="Peptidase_C13"/>
</dbReference>
<dbReference type="Pfam" id="PF01650">
    <property type="entry name" value="Peptidase_C13"/>
    <property type="match status" value="1"/>
</dbReference>
<evidence type="ECO:0000256" key="4">
    <source>
        <dbReference type="ARBA" id="ARBA00022729"/>
    </source>
</evidence>
<dbReference type="EC" id="3.4.22.-" evidence="6"/>
<sequence>MARLMGSLRCCCCCLLVFLLATLDTATATATAAGNETQTNLWAVILSTSRYFFNIRHTSNALTMYHLCRKHGLDDDHILLFLGDSYACDPRNPYPAAIHSALSGSDRVNLYGCSVEVDYAGYDVDVRRFLGLLQGRYDALTPPSRRLNTDENSNILIYAAGHAAEGFFKVQDSEFMSSMDVADTLMMMWEQRRYRKVVFLVDTCRALAMCLEIKAPNVICLTSSDATLESFSHHVEPLIGLTFISRWSFESLQLLEHAKCRVGPNEKTTLQMSWYDFNYGAERKSLPPPLSVPSHFDAVNEPGAIHRWKLEEFFCDRAREIVSVDVRYDLL</sequence>
<keyword evidence="6" id="KW-0378">Hydrolase</keyword>
<dbReference type="EMBL" id="MKKU01000518">
    <property type="protein sequence ID" value="RNF09115.1"/>
    <property type="molecule type" value="Genomic_DNA"/>
</dbReference>
<keyword evidence="3" id="KW-0337">GPI-anchor biosynthesis</keyword>
<dbReference type="UniPathway" id="UPA00196"/>
<proteinExistence type="inferred from homology"/>
<feature type="chain" id="PRO_5019525186" evidence="5">
    <location>
        <begin position="29"/>
        <end position="331"/>
    </location>
</feature>
<dbReference type="GO" id="GO:0006506">
    <property type="term" value="P:GPI anchor biosynthetic process"/>
    <property type="evidence" value="ECO:0007669"/>
    <property type="project" value="UniProtKB-UniPathway"/>
</dbReference>
<dbReference type="GeneID" id="40320629"/>
<dbReference type="PANTHER" id="PTHR48067">
    <property type="entry name" value="GPI-ANCHOR TRANSAMIDASE"/>
    <property type="match status" value="1"/>
</dbReference>
<comment type="pathway">
    <text evidence="1">Glycolipid biosynthesis; glycosylphosphatidylinositol-anchor biosynthesis.</text>
</comment>